<keyword evidence="3" id="KW-0547">Nucleotide-binding</keyword>
<dbReference type="InterPro" id="IPR008271">
    <property type="entry name" value="Ser/Thr_kinase_AS"/>
</dbReference>
<reference evidence="7 8" key="1">
    <citation type="submission" date="2022-06" db="EMBL/GenBank/DDBJ databases">
        <title>Sequencing the genomes of 1000 actinobacteria strains.</title>
        <authorList>
            <person name="Klenk H.-P."/>
        </authorList>
    </citation>
    <scope>NUCLEOTIDE SEQUENCE [LARGE SCALE GENOMIC DNA]</scope>
    <source>
        <strain evidence="7 8">DSM 41656</strain>
    </source>
</reference>
<evidence type="ECO:0000256" key="4">
    <source>
        <dbReference type="ARBA" id="ARBA00022777"/>
    </source>
</evidence>
<name>A0ABT1J3Q7_9ACTN</name>
<evidence type="ECO:0000256" key="1">
    <source>
        <dbReference type="ARBA" id="ARBA00012513"/>
    </source>
</evidence>
<protein>
    <recommendedName>
        <fullName evidence="1">non-specific serine/threonine protein kinase</fullName>
        <ecNumber evidence="1">2.7.11.1</ecNumber>
    </recommendedName>
</protein>
<evidence type="ECO:0000313" key="8">
    <source>
        <dbReference type="Proteomes" id="UP001206483"/>
    </source>
</evidence>
<dbReference type="EMBL" id="JAMZDX010000005">
    <property type="protein sequence ID" value="MCP2312052.1"/>
    <property type="molecule type" value="Genomic_DNA"/>
</dbReference>
<dbReference type="EC" id="2.7.11.1" evidence="1"/>
<dbReference type="InterPro" id="IPR049052">
    <property type="entry name" value="nSTAND1"/>
</dbReference>
<dbReference type="Gene3D" id="2.130.10.10">
    <property type="entry name" value="YVTN repeat-like/Quinoprotein amine dehydrogenase"/>
    <property type="match status" value="3"/>
</dbReference>
<keyword evidence="8" id="KW-1185">Reference proteome</keyword>
<dbReference type="SUPFAM" id="SSF51004">
    <property type="entry name" value="C-terminal (heme d1) domain of cytochrome cd1-nitrite reductase"/>
    <property type="match status" value="1"/>
</dbReference>
<dbReference type="InterPro" id="IPR015943">
    <property type="entry name" value="WD40/YVTN_repeat-like_dom_sf"/>
</dbReference>
<dbReference type="PANTHER" id="PTHR43671">
    <property type="entry name" value="SERINE/THREONINE-PROTEIN KINASE NEK"/>
    <property type="match status" value="1"/>
</dbReference>
<dbReference type="InterPro" id="IPR011009">
    <property type="entry name" value="Kinase-like_dom_sf"/>
</dbReference>
<accession>A0ABT1J3Q7</accession>
<dbReference type="InterPro" id="IPR011048">
    <property type="entry name" value="Haem_d1_sf"/>
</dbReference>
<gene>
    <name evidence="7" type="ORF">FHR36_005218</name>
</gene>
<keyword evidence="2" id="KW-0808">Transferase</keyword>
<dbReference type="Pfam" id="PF00069">
    <property type="entry name" value="Pkinase"/>
    <property type="match status" value="1"/>
</dbReference>
<comment type="caution">
    <text evidence="7">The sequence shown here is derived from an EMBL/GenBank/DDBJ whole genome shotgun (WGS) entry which is preliminary data.</text>
</comment>
<dbReference type="InterPro" id="IPR000719">
    <property type="entry name" value="Prot_kinase_dom"/>
</dbReference>
<proteinExistence type="predicted"/>
<dbReference type="Gene3D" id="1.10.510.10">
    <property type="entry name" value="Transferase(Phosphotransferase) domain 1"/>
    <property type="match status" value="1"/>
</dbReference>
<dbReference type="RefSeq" id="WP_253800874.1">
    <property type="nucleotide sequence ID" value="NZ_BAAAUB010000034.1"/>
</dbReference>
<dbReference type="PROSITE" id="PS50011">
    <property type="entry name" value="PROTEIN_KINASE_DOM"/>
    <property type="match status" value="1"/>
</dbReference>
<sequence length="1227" mass="130407">MTEPLLPGDPRQLGRFYLDGRLGSGGQGVVYEGYGADGRRVAVKVLRAVDGPDRERLRREIQAWSKVEPYCTTKVLEADLDAATPYVVSEFVDGTDLRRAVNAGGPYGPEELRRLAVGLAAALVAIHRAGVVHRDFKPENILLGPDGPRVIDFGIARIMEGTATTGVPMGTLRYMPPERYRGEPGDRKVDVWGWAAVVLFAATGRDAFEGTSVGAIADQVATHQPDTSGLPQPLDALVRAALGKSPDARPGAEELLLSLVGRADLAGVVERVTRAAVPEDAVPSRAEAAEVTFAGLDPKEQKAVPSILLRLVAAGERAEDTLRAARPEEFHDGRLTDGVVEKVIAALTEAGVLDWEDGTVTLASAALIRSWPRLRDWVQEEREGLAVHQRLTEASRIWADHGRKRGDLLQGTPLEQARDWAATGRRNLVLSRTEREFLEGGFALGRRRGRLRVALSAVLALLLIAAVTGAGVAYDQWHTVLGQKLTLADQKQELTRQLGRLTSAQVAAGAQALRVSDPELARRLAVAAESLGDTPEAWSTLLELRSQWEAAAFRLPTVPVTVPTKRGIAPAAIDGSGRTLLRATGASVEVWDLRTRKQTGTWTAPGNVLRVAVSGDGGRAAILGEDDTVLMLDLAHLAPAAGTSAFRVPIPDGMDARIALSPHGNYLAVSGDAMSLWDTRAGKAVFRTGSLSSVSSFFSPWEGASFSPDEKTASFFTPQGAAPFTWVSLPEGKPLPAPGLGVKPADVRSATAFSPDGQWVAVATGQSTVVLADRSKPLNHFTLVDAPVNTVAGSHSYPLTFSQDGRFLNLGSTVWKTPTASFRDPSRPVLTYSSAASECAPETPYRFTGDSSQLVCLGKDDTVRILGIGAITAPPAASEKWSSYTTSAVSQDRTTVALAKLVVDATPLAADVTDIRAVASTDRTRTLPSRPGRIQLSADGRLLAGWNGSGIDLYDTGAPGIPQRGELPDYNLTWYAAAFSPDGRFMAVEGVVVAGPGPGYATTLDYWDLRTMRKIHTSVGEITTTMPDPAVFFAPDGKSVTATPYFGRVSFPAGDVLVPSPSDLQADALSSSGASLFAYPTATQPYLRTWNAQTLKPQGQPLRVGTVTPAEPNHGSAAASAVSPDATLYAVAQESGSVFQVKLWDLTRQSLVGVAINGIVNQVVALSFSPDGSRLTAIDEYGATYTVPIGQAAIAQAMCAEVGPLSREQWAEYIPGLPYQPTCGPRR</sequence>
<dbReference type="CDD" id="cd14014">
    <property type="entry name" value="STKc_PknB_like"/>
    <property type="match status" value="1"/>
</dbReference>
<dbReference type="SUPFAM" id="SSF82171">
    <property type="entry name" value="DPP6 N-terminal domain-like"/>
    <property type="match status" value="1"/>
</dbReference>
<keyword evidence="5" id="KW-0067">ATP-binding</keyword>
<evidence type="ECO:0000256" key="3">
    <source>
        <dbReference type="ARBA" id="ARBA00022741"/>
    </source>
</evidence>
<evidence type="ECO:0000256" key="5">
    <source>
        <dbReference type="ARBA" id="ARBA00022840"/>
    </source>
</evidence>
<dbReference type="PROSITE" id="PS00108">
    <property type="entry name" value="PROTEIN_KINASE_ST"/>
    <property type="match status" value="1"/>
</dbReference>
<dbReference type="InterPro" id="IPR050660">
    <property type="entry name" value="NEK_Ser/Thr_kinase"/>
</dbReference>
<feature type="domain" description="Protein kinase" evidence="6">
    <location>
        <begin position="16"/>
        <end position="265"/>
    </location>
</feature>
<dbReference type="Pfam" id="PF20703">
    <property type="entry name" value="nSTAND1"/>
    <property type="match status" value="1"/>
</dbReference>
<dbReference type="PANTHER" id="PTHR43671:SF13">
    <property type="entry name" value="SERINE_THREONINE-PROTEIN KINASE NEK2"/>
    <property type="match status" value="1"/>
</dbReference>
<keyword evidence="4" id="KW-0418">Kinase</keyword>
<organism evidence="7 8">
    <name type="scientific">Kitasatospora paracochleata</name>
    <dbReference type="NCBI Taxonomy" id="58354"/>
    <lineage>
        <taxon>Bacteria</taxon>
        <taxon>Bacillati</taxon>
        <taxon>Actinomycetota</taxon>
        <taxon>Actinomycetes</taxon>
        <taxon>Kitasatosporales</taxon>
        <taxon>Streptomycetaceae</taxon>
        <taxon>Kitasatospora</taxon>
    </lineage>
</organism>
<evidence type="ECO:0000259" key="6">
    <source>
        <dbReference type="PROSITE" id="PS50011"/>
    </source>
</evidence>
<evidence type="ECO:0000313" key="7">
    <source>
        <dbReference type="EMBL" id="MCP2312052.1"/>
    </source>
</evidence>
<dbReference type="Proteomes" id="UP001206483">
    <property type="component" value="Unassembled WGS sequence"/>
</dbReference>
<evidence type="ECO:0000256" key="2">
    <source>
        <dbReference type="ARBA" id="ARBA00022679"/>
    </source>
</evidence>
<dbReference type="SUPFAM" id="SSF56112">
    <property type="entry name" value="Protein kinase-like (PK-like)"/>
    <property type="match status" value="1"/>
</dbReference>